<protein>
    <recommendedName>
        <fullName evidence="4">Glycosyltransferase family 8 protein</fullName>
    </recommendedName>
</protein>
<dbReference type="InterPro" id="IPR002495">
    <property type="entry name" value="Glyco_trans_8"/>
</dbReference>
<keyword evidence="3" id="KW-1185">Reference proteome</keyword>
<dbReference type="InterPro" id="IPR050587">
    <property type="entry name" value="GNT1/Glycosyltrans_8"/>
</dbReference>
<reference evidence="2 3" key="1">
    <citation type="journal article" date="2020" name="ISME J.">
        <title>Uncovering the hidden diversity of litter-decomposition mechanisms in mushroom-forming fungi.</title>
        <authorList>
            <person name="Floudas D."/>
            <person name="Bentzer J."/>
            <person name="Ahren D."/>
            <person name="Johansson T."/>
            <person name="Persson P."/>
            <person name="Tunlid A."/>
        </authorList>
    </citation>
    <scope>NUCLEOTIDE SEQUENCE [LARGE SCALE GENOMIC DNA]</scope>
    <source>
        <strain evidence="2 3">CBS 291.85</strain>
    </source>
</reference>
<evidence type="ECO:0000256" key="1">
    <source>
        <dbReference type="SAM" id="Phobius"/>
    </source>
</evidence>
<evidence type="ECO:0000313" key="2">
    <source>
        <dbReference type="EMBL" id="KAF5336680.1"/>
    </source>
</evidence>
<proteinExistence type="predicted"/>
<keyword evidence="1" id="KW-0472">Membrane</keyword>
<sequence>MSNQFKHCNRNAWGRTSKAPKVPPNVMSLFNTIFDLFRRHPYERLPGSGDFRSNQAAKRQGRVLLAAKILANLVVLWILAKFLSWKGPYNPFDDYQLLNTLPLLREDRRPSTHRAAIFSSLYSDSFAIGAAVLGHSIRRANVNASLVLVYLDDRVSSQALCITEAAGWDNQAVSLLPPPHNGKGIHYRFVDQYTKLRIWSLGEKLGFDSGVYLDADTMVRRNLDELFDLPWEFGATPDVYRDNSKFVITFNAGVLAFKPSTRTFEEMRAKLETASFPLAEAEQAFLNLYFGAKMVRLPYAYNANIVVKERSLKMWEELKDTMKVIHYSVIKPFWDKSIPNDKLMTPEQVRKVNDVRAGKNGGFFREEMGWWREIFEDLMQEKGAAIDACYS</sequence>
<dbReference type="InterPro" id="IPR029044">
    <property type="entry name" value="Nucleotide-diphossugar_trans"/>
</dbReference>
<dbReference type="GO" id="GO:0016757">
    <property type="term" value="F:glycosyltransferase activity"/>
    <property type="evidence" value="ECO:0007669"/>
    <property type="project" value="InterPro"/>
</dbReference>
<dbReference type="EMBL" id="JAACJM010000225">
    <property type="protein sequence ID" value="KAF5336680.1"/>
    <property type="molecule type" value="Genomic_DNA"/>
</dbReference>
<name>A0A8H5C7S9_9AGAR</name>
<organism evidence="2 3">
    <name type="scientific">Tetrapyrgos nigripes</name>
    <dbReference type="NCBI Taxonomy" id="182062"/>
    <lineage>
        <taxon>Eukaryota</taxon>
        <taxon>Fungi</taxon>
        <taxon>Dikarya</taxon>
        <taxon>Basidiomycota</taxon>
        <taxon>Agaricomycotina</taxon>
        <taxon>Agaricomycetes</taxon>
        <taxon>Agaricomycetidae</taxon>
        <taxon>Agaricales</taxon>
        <taxon>Marasmiineae</taxon>
        <taxon>Marasmiaceae</taxon>
        <taxon>Tetrapyrgos</taxon>
    </lineage>
</organism>
<keyword evidence="1" id="KW-0812">Transmembrane</keyword>
<comment type="caution">
    <text evidence="2">The sequence shown here is derived from an EMBL/GenBank/DDBJ whole genome shotgun (WGS) entry which is preliminary data.</text>
</comment>
<evidence type="ECO:0008006" key="4">
    <source>
        <dbReference type="Google" id="ProtNLM"/>
    </source>
</evidence>
<feature type="transmembrane region" description="Helical" evidence="1">
    <location>
        <begin position="63"/>
        <end position="83"/>
    </location>
</feature>
<dbReference type="SUPFAM" id="SSF53448">
    <property type="entry name" value="Nucleotide-diphospho-sugar transferases"/>
    <property type="match status" value="1"/>
</dbReference>
<evidence type="ECO:0000313" key="3">
    <source>
        <dbReference type="Proteomes" id="UP000559256"/>
    </source>
</evidence>
<dbReference type="PANTHER" id="PTHR11183">
    <property type="entry name" value="GLYCOGENIN SUBFAMILY MEMBER"/>
    <property type="match status" value="1"/>
</dbReference>
<gene>
    <name evidence="2" type="ORF">D9758_015685</name>
</gene>
<dbReference type="OrthoDB" id="2014201at2759"/>
<dbReference type="Pfam" id="PF01501">
    <property type="entry name" value="Glyco_transf_8"/>
    <property type="match status" value="1"/>
</dbReference>
<keyword evidence="1" id="KW-1133">Transmembrane helix</keyword>
<accession>A0A8H5C7S9</accession>
<dbReference type="Gene3D" id="3.90.550.10">
    <property type="entry name" value="Spore Coat Polysaccharide Biosynthesis Protein SpsA, Chain A"/>
    <property type="match status" value="1"/>
</dbReference>
<dbReference type="AlphaFoldDB" id="A0A8H5C7S9"/>
<dbReference type="Proteomes" id="UP000559256">
    <property type="component" value="Unassembled WGS sequence"/>
</dbReference>